<feature type="transmembrane region" description="Helical" evidence="6">
    <location>
        <begin position="66"/>
        <end position="86"/>
    </location>
</feature>
<evidence type="ECO:0000256" key="1">
    <source>
        <dbReference type="ARBA" id="ARBA00004651"/>
    </source>
</evidence>
<feature type="transmembrane region" description="Helical" evidence="6">
    <location>
        <begin position="98"/>
        <end position="117"/>
    </location>
</feature>
<feature type="transmembrane region" description="Helical" evidence="6">
    <location>
        <begin position="184"/>
        <end position="203"/>
    </location>
</feature>
<comment type="caution">
    <text evidence="8">The sequence shown here is derived from an EMBL/GenBank/DDBJ whole genome shotgun (WGS) entry which is preliminary data.</text>
</comment>
<dbReference type="EMBL" id="SWCJ01000009">
    <property type="protein sequence ID" value="TKB54272.1"/>
    <property type="molecule type" value="Genomic_DNA"/>
</dbReference>
<evidence type="ECO:0000256" key="6">
    <source>
        <dbReference type="SAM" id="Phobius"/>
    </source>
</evidence>
<reference evidence="8 9" key="1">
    <citation type="submission" date="2019-04" db="EMBL/GenBank/DDBJ databases">
        <authorList>
            <person name="Hwang J.C."/>
        </authorList>
    </citation>
    <scope>NUCLEOTIDE SEQUENCE [LARGE SCALE GENOMIC DNA]</scope>
    <source>
        <strain evidence="8 9">IMCC35002</strain>
    </source>
</reference>
<dbReference type="Proteomes" id="UP000305675">
    <property type="component" value="Unassembled WGS sequence"/>
</dbReference>
<dbReference type="InterPro" id="IPR051791">
    <property type="entry name" value="Pra-immunoreactive"/>
</dbReference>
<evidence type="ECO:0000256" key="2">
    <source>
        <dbReference type="ARBA" id="ARBA00022475"/>
    </source>
</evidence>
<comment type="subcellular location">
    <subcellularLocation>
        <location evidence="1">Cell membrane</location>
        <topology evidence="1">Multi-pass membrane protein</topology>
    </subcellularLocation>
</comment>
<dbReference type="AlphaFoldDB" id="A0A4U1BLU5"/>
<evidence type="ECO:0000256" key="4">
    <source>
        <dbReference type="ARBA" id="ARBA00022989"/>
    </source>
</evidence>
<keyword evidence="3 6" id="KW-0812">Transmembrane</keyword>
<dbReference type="Pfam" id="PF06271">
    <property type="entry name" value="RDD"/>
    <property type="match status" value="1"/>
</dbReference>
<accession>A0A4U1BLU5</accession>
<keyword evidence="2" id="KW-1003">Cell membrane</keyword>
<evidence type="ECO:0000313" key="9">
    <source>
        <dbReference type="Proteomes" id="UP000305675"/>
    </source>
</evidence>
<protein>
    <submittedName>
        <fullName evidence="8">RDD family protein</fullName>
    </submittedName>
</protein>
<evidence type="ECO:0000256" key="5">
    <source>
        <dbReference type="ARBA" id="ARBA00023136"/>
    </source>
</evidence>
<keyword evidence="5 6" id="KW-0472">Membrane</keyword>
<dbReference type="InterPro" id="IPR010432">
    <property type="entry name" value="RDD"/>
</dbReference>
<dbReference type="PANTHER" id="PTHR36115">
    <property type="entry name" value="PROLINE-RICH ANTIGEN HOMOLOG-RELATED"/>
    <property type="match status" value="1"/>
</dbReference>
<evidence type="ECO:0000256" key="3">
    <source>
        <dbReference type="ARBA" id="ARBA00022692"/>
    </source>
</evidence>
<dbReference type="PANTHER" id="PTHR36115:SF6">
    <property type="entry name" value="PROLINE-RICH ANTIGEN HOMOLOG"/>
    <property type="match status" value="1"/>
</dbReference>
<keyword evidence="9" id="KW-1185">Reference proteome</keyword>
<organism evidence="8 9">
    <name type="scientific">Ferrimonas aestuarii</name>
    <dbReference type="NCBI Taxonomy" id="2569539"/>
    <lineage>
        <taxon>Bacteria</taxon>
        <taxon>Pseudomonadati</taxon>
        <taxon>Pseudomonadota</taxon>
        <taxon>Gammaproteobacteria</taxon>
        <taxon>Alteromonadales</taxon>
        <taxon>Ferrimonadaceae</taxon>
        <taxon>Ferrimonas</taxon>
    </lineage>
</organism>
<feature type="transmembrane region" description="Helical" evidence="6">
    <location>
        <begin position="145"/>
        <end position="164"/>
    </location>
</feature>
<name>A0A4U1BLU5_9GAMM</name>
<feature type="domain" description="RDD" evidence="7">
    <location>
        <begin position="60"/>
        <end position="215"/>
    </location>
</feature>
<dbReference type="RefSeq" id="WP_136863821.1">
    <property type="nucleotide sequence ID" value="NZ_SWCJ01000009.1"/>
</dbReference>
<evidence type="ECO:0000259" key="7">
    <source>
        <dbReference type="Pfam" id="PF06271"/>
    </source>
</evidence>
<proteinExistence type="predicted"/>
<sequence>MNQVPDFYSYTYDELIDAKNKIDKDSNPEQYREIVHLLSIHTPESLKVAKVEAYNEQKYQTLWRRLGALFVDYLLLVGLFNLQALALGIEFDWGNKLLMAWAGIESSIYFVLMHGVLGKTLGKWLFRVQVVDVVSEAKISLWQSLLRESVFLFFSVSSLLMFLFMDIDNHKVWDLTDPIFTSNLILGLLSAGWTIANPITAACSNKARALHDWIGTTVVVRSDLR</sequence>
<dbReference type="OrthoDB" id="8612316at2"/>
<keyword evidence="4 6" id="KW-1133">Transmembrane helix</keyword>
<evidence type="ECO:0000313" key="8">
    <source>
        <dbReference type="EMBL" id="TKB54272.1"/>
    </source>
</evidence>
<dbReference type="GO" id="GO:0005886">
    <property type="term" value="C:plasma membrane"/>
    <property type="evidence" value="ECO:0007669"/>
    <property type="project" value="UniProtKB-SubCell"/>
</dbReference>
<gene>
    <name evidence="8" type="ORF">FCL42_12830</name>
</gene>